<organism evidence="1">
    <name type="scientific">Fundidesulfovibrio putealis</name>
    <dbReference type="NCBI Taxonomy" id="270496"/>
    <lineage>
        <taxon>Bacteria</taxon>
        <taxon>Pseudomonadati</taxon>
        <taxon>Thermodesulfobacteriota</taxon>
        <taxon>Desulfovibrionia</taxon>
        <taxon>Desulfovibrionales</taxon>
        <taxon>Desulfovibrionaceae</taxon>
        <taxon>Fundidesulfovibrio</taxon>
    </lineage>
</organism>
<comment type="caution">
    <text evidence="1">The sequence shown here is derived from an EMBL/GenBank/DDBJ whole genome shotgun (WGS) entry which is preliminary data.</text>
</comment>
<protein>
    <recommendedName>
        <fullName evidence="2">HEAT repeat domain-containing protein</fullName>
    </recommendedName>
</protein>
<dbReference type="Gene3D" id="1.25.10.10">
    <property type="entry name" value="Leucine-rich Repeat Variant"/>
    <property type="match status" value="1"/>
</dbReference>
<dbReference type="NCBIfam" id="NF045662">
    <property type="entry name" value="DVU0298_fam"/>
    <property type="match status" value="1"/>
</dbReference>
<reference evidence="1" key="1">
    <citation type="journal article" date="2020" name="mSystems">
        <title>Genome- and Community-Level Interaction Insights into Carbon Utilization and Element Cycling Functions of Hydrothermarchaeota in Hydrothermal Sediment.</title>
        <authorList>
            <person name="Zhou Z."/>
            <person name="Liu Y."/>
            <person name="Xu W."/>
            <person name="Pan J."/>
            <person name="Luo Z.H."/>
            <person name="Li M."/>
        </authorList>
    </citation>
    <scope>NUCLEOTIDE SEQUENCE [LARGE SCALE GENOMIC DNA]</scope>
    <source>
        <strain evidence="1">SpSt-413</strain>
    </source>
</reference>
<dbReference type="EMBL" id="DSRP01000501">
    <property type="protein sequence ID" value="HGG92744.1"/>
    <property type="molecule type" value="Genomic_DNA"/>
</dbReference>
<accession>A0A7C4EI90</accession>
<proteinExistence type="predicted"/>
<dbReference type="InterPro" id="IPR054701">
    <property type="entry name" value="DVU0298-like"/>
</dbReference>
<dbReference type="InterPro" id="IPR011989">
    <property type="entry name" value="ARM-like"/>
</dbReference>
<dbReference type="AlphaFoldDB" id="A0A7C4EI90"/>
<dbReference type="SUPFAM" id="SSF48371">
    <property type="entry name" value="ARM repeat"/>
    <property type="match status" value="1"/>
</dbReference>
<dbReference type="InterPro" id="IPR016024">
    <property type="entry name" value="ARM-type_fold"/>
</dbReference>
<evidence type="ECO:0008006" key="2">
    <source>
        <dbReference type="Google" id="ProtNLM"/>
    </source>
</evidence>
<name>A0A7C4EI90_9BACT</name>
<evidence type="ECO:0000313" key="1">
    <source>
        <dbReference type="EMBL" id="HGG92744.1"/>
    </source>
</evidence>
<gene>
    <name evidence="1" type="ORF">ENR59_07295</name>
</gene>
<sequence length="286" mass="31893">MRAILRTLSLPARHMPPGGHVPEKRRAIQPVAWRVRACYHESVLHSNTMETPMGKLRELRKTVLDALTSDDWPRSLDNLDQLPPKDLVGPLFACLLEHDAVVRWRAVTAFGRAVVRLYAAKPEDARQLMRQLMWRLNEESGNVAWGIPEVFGEVLANQPALAAEFHKVLASYINERDCTTGDNYLELCPLRRGVYWGLGRLAHARPDLALVAFDDLALALTGDDPESRGLAAWALAPLLDAAGTRARPVRAIMDVMRRDGSRVELYRDNRLERVSVGDLAAAALGD</sequence>